<organism evidence="2 3">
    <name type="scientific">Dactylosporangium salmoneum</name>
    <dbReference type="NCBI Taxonomy" id="53361"/>
    <lineage>
        <taxon>Bacteria</taxon>
        <taxon>Bacillati</taxon>
        <taxon>Actinomycetota</taxon>
        <taxon>Actinomycetes</taxon>
        <taxon>Micromonosporales</taxon>
        <taxon>Micromonosporaceae</taxon>
        <taxon>Dactylosporangium</taxon>
    </lineage>
</organism>
<evidence type="ECO:0000313" key="3">
    <source>
        <dbReference type="Proteomes" id="UP001501444"/>
    </source>
</evidence>
<dbReference type="Pfam" id="PF12802">
    <property type="entry name" value="MarR_2"/>
    <property type="match status" value="1"/>
</dbReference>
<dbReference type="InterPro" id="IPR036390">
    <property type="entry name" value="WH_DNA-bd_sf"/>
</dbReference>
<evidence type="ECO:0000313" key="2">
    <source>
        <dbReference type="EMBL" id="GAA2355048.1"/>
    </source>
</evidence>
<dbReference type="PANTHER" id="PTHR33164:SF104">
    <property type="entry name" value="TRANSCRIPTIONAL REGULATORY PROTEIN"/>
    <property type="match status" value="1"/>
</dbReference>
<name>A0ABP5TK85_9ACTN</name>
<dbReference type="PRINTS" id="PR00598">
    <property type="entry name" value="HTHMARR"/>
</dbReference>
<dbReference type="InterPro" id="IPR000835">
    <property type="entry name" value="HTH_MarR-typ"/>
</dbReference>
<gene>
    <name evidence="2" type="primary">tamR</name>
    <name evidence="2" type="ORF">GCM10010170_047320</name>
</gene>
<dbReference type="PANTHER" id="PTHR33164">
    <property type="entry name" value="TRANSCRIPTIONAL REGULATOR, MARR FAMILY"/>
    <property type="match status" value="1"/>
</dbReference>
<comment type="caution">
    <text evidence="2">The sequence shown here is derived from an EMBL/GenBank/DDBJ whole genome shotgun (WGS) entry which is preliminary data.</text>
</comment>
<proteinExistence type="predicted"/>
<dbReference type="InterPro" id="IPR036388">
    <property type="entry name" value="WH-like_DNA-bd_sf"/>
</dbReference>
<dbReference type="RefSeq" id="WP_344614654.1">
    <property type="nucleotide sequence ID" value="NZ_BAAARV010000034.1"/>
</dbReference>
<dbReference type="SUPFAM" id="SSF46785">
    <property type="entry name" value="Winged helix' DNA-binding domain"/>
    <property type="match status" value="1"/>
</dbReference>
<feature type="domain" description="HTH marR-type" evidence="1">
    <location>
        <begin position="24"/>
        <end position="163"/>
    </location>
</feature>
<dbReference type="Proteomes" id="UP001501444">
    <property type="component" value="Unassembled WGS sequence"/>
</dbReference>
<reference evidence="3" key="1">
    <citation type="journal article" date="2019" name="Int. J. Syst. Evol. Microbiol.">
        <title>The Global Catalogue of Microorganisms (GCM) 10K type strain sequencing project: providing services to taxonomists for standard genome sequencing and annotation.</title>
        <authorList>
            <consortium name="The Broad Institute Genomics Platform"/>
            <consortium name="The Broad Institute Genome Sequencing Center for Infectious Disease"/>
            <person name="Wu L."/>
            <person name="Ma J."/>
        </authorList>
    </citation>
    <scope>NUCLEOTIDE SEQUENCE [LARGE SCALE GENOMIC DNA]</scope>
    <source>
        <strain evidence="3">JCM 3272</strain>
    </source>
</reference>
<dbReference type="InterPro" id="IPR039422">
    <property type="entry name" value="MarR/SlyA-like"/>
</dbReference>
<accession>A0ABP5TK85</accession>
<dbReference type="Gene3D" id="1.10.10.10">
    <property type="entry name" value="Winged helix-like DNA-binding domain superfamily/Winged helix DNA-binding domain"/>
    <property type="match status" value="1"/>
</dbReference>
<evidence type="ECO:0000259" key="1">
    <source>
        <dbReference type="PROSITE" id="PS50995"/>
    </source>
</evidence>
<dbReference type="EMBL" id="BAAARV010000034">
    <property type="protein sequence ID" value="GAA2355048.1"/>
    <property type="molecule type" value="Genomic_DNA"/>
</dbReference>
<keyword evidence="3" id="KW-1185">Reference proteome</keyword>
<sequence length="169" mass="18036">MPRDHVDAVVEEWRTPLPDVVGPPMELGKRIHRLAGRLQEVVRTETAAAGRTPAEFDVLSALRRVGPPYALKPSELASGLLLTSGGISNVLRRLQQDGLIERAADPGDARVAWVRLSERGVPAAEKIVRAVTAAQARQFAAAPEALVGSAAEGLREVLIALGDIAKEDD</sequence>
<dbReference type="PROSITE" id="PS50995">
    <property type="entry name" value="HTH_MARR_2"/>
    <property type="match status" value="1"/>
</dbReference>
<protein>
    <submittedName>
        <fullName evidence="2">MarR family transcriptional regulator TamR</fullName>
    </submittedName>
</protein>
<dbReference type="SMART" id="SM00347">
    <property type="entry name" value="HTH_MARR"/>
    <property type="match status" value="1"/>
</dbReference>